<dbReference type="SUPFAM" id="SSF52799">
    <property type="entry name" value="(Phosphotyrosine protein) phosphatases II"/>
    <property type="match status" value="1"/>
</dbReference>
<protein>
    <recommendedName>
        <fullName evidence="4">Cytoplasmic protein</fullName>
    </recommendedName>
</protein>
<reference evidence="2" key="2">
    <citation type="journal article" date="2022" name="Elife">
        <title>Obligate sexual reproduction of a homothallic fungus closely related to the Cryptococcus pathogenic species complex.</title>
        <authorList>
            <person name="Passer A.R."/>
            <person name="Clancey S.A."/>
            <person name="Shea T."/>
            <person name="David-Palma M."/>
            <person name="Averette A.F."/>
            <person name="Boekhout T."/>
            <person name="Porcel B.M."/>
            <person name="Nowrousian M."/>
            <person name="Cuomo C.A."/>
            <person name="Sun S."/>
            <person name="Heitman J."/>
            <person name="Coelho M.A."/>
        </authorList>
    </citation>
    <scope>NUCLEOTIDE SEQUENCE</scope>
    <source>
        <strain evidence="2">CBS 7841</strain>
    </source>
</reference>
<dbReference type="RefSeq" id="XP_066069511.1">
    <property type="nucleotide sequence ID" value="XM_066213414.1"/>
</dbReference>
<name>A0AAJ8JUV8_9TREE</name>
<reference evidence="2" key="1">
    <citation type="submission" date="2016-06" db="EMBL/GenBank/DDBJ databases">
        <authorList>
            <person name="Cuomo C."/>
            <person name="Litvintseva A."/>
            <person name="Heitman J."/>
            <person name="Chen Y."/>
            <person name="Sun S."/>
            <person name="Springer D."/>
            <person name="Dromer F."/>
            <person name="Young S."/>
            <person name="Zeng Q."/>
            <person name="Chapman S."/>
            <person name="Gujja S."/>
            <person name="Saif S."/>
            <person name="Birren B."/>
        </authorList>
    </citation>
    <scope>NUCLEOTIDE SEQUENCE</scope>
    <source>
        <strain evidence="2">CBS 7841</strain>
    </source>
</reference>
<dbReference type="GO" id="GO:0005737">
    <property type="term" value="C:cytoplasm"/>
    <property type="evidence" value="ECO:0007669"/>
    <property type="project" value="TreeGrafter"/>
</dbReference>
<dbReference type="InterPro" id="IPR029021">
    <property type="entry name" value="Prot-tyrosine_phosphatase-like"/>
</dbReference>
<dbReference type="AlphaFoldDB" id="A0AAJ8JUV8"/>
<organism evidence="2 3">
    <name type="scientific">Cryptococcus depauperatus CBS 7841</name>
    <dbReference type="NCBI Taxonomy" id="1295531"/>
    <lineage>
        <taxon>Eukaryota</taxon>
        <taxon>Fungi</taxon>
        <taxon>Dikarya</taxon>
        <taxon>Basidiomycota</taxon>
        <taxon>Agaricomycotina</taxon>
        <taxon>Tremellomycetes</taxon>
        <taxon>Tremellales</taxon>
        <taxon>Cryptococcaceae</taxon>
        <taxon>Cryptococcus</taxon>
    </lineage>
</organism>
<dbReference type="GeneID" id="91088235"/>
<keyword evidence="3" id="KW-1185">Reference proteome</keyword>
<dbReference type="Pfam" id="PF03162">
    <property type="entry name" value="Y_phosphatase2"/>
    <property type="match status" value="1"/>
</dbReference>
<gene>
    <name evidence="2" type="ORF">L203_104025</name>
</gene>
<dbReference type="InterPro" id="IPR004861">
    <property type="entry name" value="Siw14-like"/>
</dbReference>
<dbReference type="Gene3D" id="3.90.190.10">
    <property type="entry name" value="Protein tyrosine phosphatase superfamily"/>
    <property type="match status" value="1"/>
</dbReference>
<evidence type="ECO:0000313" key="2">
    <source>
        <dbReference type="EMBL" id="WVN88811.1"/>
    </source>
</evidence>
<sequence length="191" mass="21492">MLTRIAGSTITEDLDHKLVVVPPINFSLVAPGIYRSGHPNRKNFAFLRRLNLAGIVYLEGSDPYRQDSLDFVHSQNLTLYRFDLSKESDLYTSEGQKRLEDLLRVLLDKRNHPLLVHDDTGKGSCTLVCALIRKFQSWSLTGLFAEGDMFAGPAGGAEGVGLGDAGMEFIAAFQPRKVDYDRKWRPDWVDY</sequence>
<keyword evidence="1" id="KW-0378">Hydrolase</keyword>
<dbReference type="Proteomes" id="UP000094043">
    <property type="component" value="Chromosome 4"/>
</dbReference>
<dbReference type="KEGG" id="cdep:91088235"/>
<dbReference type="InterPro" id="IPR020428">
    <property type="entry name" value="PFA-DSPs"/>
</dbReference>
<dbReference type="PANTHER" id="PTHR31126">
    <property type="entry name" value="TYROSINE-PROTEIN PHOSPHATASE"/>
    <property type="match status" value="1"/>
</dbReference>
<reference evidence="2" key="3">
    <citation type="submission" date="2024-01" db="EMBL/GenBank/DDBJ databases">
        <authorList>
            <person name="Coelho M.A."/>
            <person name="David-Palma M."/>
            <person name="Shea T."/>
            <person name="Sun S."/>
            <person name="Cuomo C.A."/>
            <person name="Heitman J."/>
        </authorList>
    </citation>
    <scope>NUCLEOTIDE SEQUENCE</scope>
    <source>
        <strain evidence="2">CBS 7841</strain>
    </source>
</reference>
<evidence type="ECO:0000313" key="3">
    <source>
        <dbReference type="Proteomes" id="UP000094043"/>
    </source>
</evidence>
<dbReference type="GO" id="GO:0052840">
    <property type="term" value="F:inositol diphosphate tetrakisphosphate diphosphatase activity"/>
    <property type="evidence" value="ECO:0007669"/>
    <property type="project" value="TreeGrafter"/>
</dbReference>
<proteinExistence type="predicted"/>
<evidence type="ECO:0000256" key="1">
    <source>
        <dbReference type="ARBA" id="ARBA00022801"/>
    </source>
</evidence>
<dbReference type="PRINTS" id="PR01911">
    <property type="entry name" value="PFDSPHPHTASE"/>
</dbReference>
<dbReference type="PANTHER" id="PTHR31126:SF74">
    <property type="entry name" value="TYROSINE-PROTEIN PHOSPHATASE-LIKE PROTEIN OCA2"/>
    <property type="match status" value="1"/>
</dbReference>
<dbReference type="EMBL" id="CP143787">
    <property type="protein sequence ID" value="WVN88811.1"/>
    <property type="molecule type" value="Genomic_DNA"/>
</dbReference>
<evidence type="ECO:0008006" key="4">
    <source>
        <dbReference type="Google" id="ProtNLM"/>
    </source>
</evidence>
<dbReference type="GO" id="GO:0016791">
    <property type="term" value="F:phosphatase activity"/>
    <property type="evidence" value="ECO:0007669"/>
    <property type="project" value="InterPro"/>
</dbReference>
<accession>A0AAJ8JUV8</accession>